<protein>
    <submittedName>
        <fullName evidence="1">Uncharacterized protein</fullName>
    </submittedName>
</protein>
<dbReference type="EMBL" id="SOFS01000046">
    <property type="protein sequence ID" value="TFC16565.1"/>
    <property type="molecule type" value="Genomic_DNA"/>
</dbReference>
<proteinExistence type="predicted"/>
<evidence type="ECO:0000313" key="2">
    <source>
        <dbReference type="Proteomes" id="UP000297604"/>
    </source>
</evidence>
<accession>A0ABY2IKN6</accession>
<name>A0ABY2IKN6_9MICO</name>
<sequence>MDRDGLYLFGRRWSAESLTLTTAEFAALLTGKTLAVDISGEYILYLGVDLADGPAGPTEDGSLNAGPR</sequence>
<gene>
    <name evidence="1" type="ORF">E3O46_17990</name>
</gene>
<keyword evidence="2" id="KW-1185">Reference proteome</keyword>
<reference evidence="1 2" key="1">
    <citation type="submission" date="2019-03" db="EMBL/GenBank/DDBJ databases">
        <title>Genomics of glacier-inhabiting Cryobacterium strains.</title>
        <authorList>
            <person name="Liu Q."/>
            <person name="Xin Y.-H."/>
        </authorList>
    </citation>
    <scope>NUCLEOTIDE SEQUENCE [LARGE SCALE GENOMIC DNA]</scope>
    <source>
        <strain evidence="1 2">MDB1-5</strain>
    </source>
</reference>
<evidence type="ECO:0000313" key="1">
    <source>
        <dbReference type="EMBL" id="TFC16565.1"/>
    </source>
</evidence>
<organism evidence="1 2">
    <name type="scientific">Cryobacterium glucosi</name>
    <dbReference type="NCBI Taxonomy" id="1259175"/>
    <lineage>
        <taxon>Bacteria</taxon>
        <taxon>Bacillati</taxon>
        <taxon>Actinomycetota</taxon>
        <taxon>Actinomycetes</taxon>
        <taxon>Micrococcales</taxon>
        <taxon>Microbacteriaceae</taxon>
        <taxon>Cryobacterium</taxon>
    </lineage>
</organism>
<dbReference type="Proteomes" id="UP000297604">
    <property type="component" value="Unassembled WGS sequence"/>
</dbReference>
<comment type="caution">
    <text evidence="1">The sequence shown here is derived from an EMBL/GenBank/DDBJ whole genome shotgun (WGS) entry which is preliminary data.</text>
</comment>